<accession>A0ABP7AAD5</accession>
<dbReference type="Proteomes" id="UP001501697">
    <property type="component" value="Unassembled WGS sequence"/>
</dbReference>
<reference evidence="2" key="1">
    <citation type="journal article" date="2019" name="Int. J. Syst. Evol. Microbiol.">
        <title>The Global Catalogue of Microorganisms (GCM) 10K type strain sequencing project: providing services to taxonomists for standard genome sequencing and annotation.</title>
        <authorList>
            <consortium name="The Broad Institute Genomics Platform"/>
            <consortium name="The Broad Institute Genome Sequencing Center for Infectious Disease"/>
            <person name="Wu L."/>
            <person name="Ma J."/>
        </authorList>
    </citation>
    <scope>NUCLEOTIDE SEQUENCE [LARGE SCALE GENOMIC DNA]</scope>
    <source>
        <strain evidence="2">JCM 16544</strain>
    </source>
</reference>
<organism evidence="1 2">
    <name type="scientific">Microbacterium awajiense</name>
    <dbReference type="NCBI Taxonomy" id="415214"/>
    <lineage>
        <taxon>Bacteria</taxon>
        <taxon>Bacillati</taxon>
        <taxon>Actinomycetota</taxon>
        <taxon>Actinomycetes</taxon>
        <taxon>Micrococcales</taxon>
        <taxon>Microbacteriaceae</taxon>
        <taxon>Microbacterium</taxon>
    </lineage>
</organism>
<comment type="caution">
    <text evidence="1">The sequence shown here is derived from an EMBL/GenBank/DDBJ whole genome shotgun (WGS) entry which is preliminary data.</text>
</comment>
<evidence type="ECO:0000313" key="1">
    <source>
        <dbReference type="EMBL" id="GAA3628030.1"/>
    </source>
</evidence>
<keyword evidence="2" id="KW-1185">Reference proteome</keyword>
<dbReference type="EMBL" id="BAAAYU010000001">
    <property type="protein sequence ID" value="GAA3628030.1"/>
    <property type="molecule type" value="Genomic_DNA"/>
</dbReference>
<protein>
    <recommendedName>
        <fullName evidence="3">Bacteriocin biosynthesis cyclodehydratase domain-containing protein</fullName>
    </recommendedName>
</protein>
<evidence type="ECO:0008006" key="3">
    <source>
        <dbReference type="Google" id="ProtNLM"/>
    </source>
</evidence>
<dbReference type="Gene3D" id="3.40.50.720">
    <property type="entry name" value="NAD(P)-binding Rossmann-like Domain"/>
    <property type="match status" value="1"/>
</dbReference>
<gene>
    <name evidence="1" type="ORF">GCM10022200_08150</name>
</gene>
<proteinExistence type="predicted"/>
<evidence type="ECO:0000313" key="2">
    <source>
        <dbReference type="Proteomes" id="UP001501697"/>
    </source>
</evidence>
<name>A0ABP7AAD5_9MICO</name>
<dbReference type="RefSeq" id="WP_344736605.1">
    <property type="nucleotide sequence ID" value="NZ_BAAAYU010000001.1"/>
</dbReference>
<sequence>MHRLDPRHPPLWRTATTLQFGTDAVAVVRDPAPWQERLIGALATGLDDDDVDATATAWGAPPHAGRRFLAQLRPALVDPVTAAPLVLRTALPYDEEDALRQALGVRGASVQLASGYDGSTPGIVVLAARHVVDPALGAALMRDDRAHLPIVVGTDRAVVGPLVVPGRTACLACLAMQRCERDAAWPSLAAQLLASAAPVPRALVWAAGDAAAHVLSVGAAGRSVELRPGSLRRRWRHHAPHAGCGCRSR</sequence>